<comment type="caution">
    <text evidence="1">The sequence shown here is derived from an EMBL/GenBank/DDBJ whole genome shotgun (WGS) entry which is preliminary data.</text>
</comment>
<reference evidence="1" key="1">
    <citation type="submission" date="2017-02" db="EMBL/GenBank/DDBJ databases">
        <title>Delving into the versatile metabolic prowess of the omnipresent phylum Bacteroidetes.</title>
        <authorList>
            <person name="Nobu M.K."/>
            <person name="Mei R."/>
            <person name="Narihiro T."/>
            <person name="Kuroda K."/>
            <person name="Liu W.-T."/>
        </authorList>
    </citation>
    <scope>NUCLEOTIDE SEQUENCE</scope>
    <source>
        <strain evidence="1">ADurb.Bin417</strain>
    </source>
</reference>
<protein>
    <submittedName>
        <fullName evidence="1">Uncharacterized protein</fullName>
    </submittedName>
</protein>
<dbReference type="EMBL" id="MWAK01000221">
    <property type="protein sequence ID" value="OPZ90872.1"/>
    <property type="molecule type" value="Genomic_DNA"/>
</dbReference>
<gene>
    <name evidence="1" type="ORF">BWY73_01228</name>
</gene>
<organism evidence="1">
    <name type="scientific">candidate division TA06 bacterium ADurb.Bin417</name>
    <dbReference type="NCBI Taxonomy" id="1852828"/>
    <lineage>
        <taxon>Bacteria</taxon>
        <taxon>Bacteria division TA06</taxon>
    </lineage>
</organism>
<dbReference type="AlphaFoldDB" id="A0A1V5MCL9"/>
<accession>A0A1V5MCL9</accession>
<name>A0A1V5MCL9_UNCT6</name>
<dbReference type="Proteomes" id="UP000485484">
    <property type="component" value="Unassembled WGS sequence"/>
</dbReference>
<evidence type="ECO:0000313" key="1">
    <source>
        <dbReference type="EMBL" id="OPZ90872.1"/>
    </source>
</evidence>
<sequence length="191" mass="20368">MKALKPRPAALPIMMLGGSPIRVAVPPMLEAMASAIRKGIGSSSSESAIRMVTGAMSSTVVTLSRKAEIRAVMAGKKSRISSGLPRAALAERMARYWKRPVFLATATTSIMPTSRKMVFQSIAAKASAWPSTPVARTTTAASSEMTAASILPMATTTKTVANKITLPQTVNIFLARPPRRRKICRESGRLV</sequence>
<dbReference type="AntiFam" id="ANF00218">
    <property type="entry name" value="Shadow ORF (opposite Oca2)"/>
</dbReference>
<proteinExistence type="predicted"/>